<gene>
    <name evidence="1" type="ORF">NZD89_09340</name>
</gene>
<evidence type="ECO:0000313" key="1">
    <source>
        <dbReference type="EMBL" id="WAH43560.1"/>
    </source>
</evidence>
<dbReference type="SUPFAM" id="SSF69279">
    <property type="entry name" value="Phage tail proteins"/>
    <property type="match status" value="1"/>
</dbReference>
<dbReference type="Proteomes" id="UP001164761">
    <property type="component" value="Chromosome"/>
</dbReference>
<dbReference type="RefSeq" id="WP_268007440.1">
    <property type="nucleotide sequence ID" value="NZ_BSUT01000001.1"/>
</dbReference>
<dbReference type="EMBL" id="CP104067">
    <property type="protein sequence ID" value="WAH43560.1"/>
    <property type="molecule type" value="Genomic_DNA"/>
</dbReference>
<proteinExistence type="predicted"/>
<accession>A0ABY6ZKW1</accession>
<sequence length="363" mass="40329">MEVAGQIVLPDDIYECDIDLTLYMAASSFDIIINNSDLKSDWFQKKQQVKVYYGYVADPSNWSINDLEHVFTGKTDGVQPQWGGQQGNVVELVGRDYSGQMIDTYNSYAFTNWTSSEIANYFAKKYGLTPLITPTTSVVPSDAYQNLQEWDVLQTCAVREGFICYVTKDLELYFGPRQYSGNPVATISMASISETAASGDGLSFDDSAVGVYNKVTVIHYYKGQTIEGSAQNDQLIQSMGGQVVEKIMTDSKATTPALANQLAQNYLTQYSREAITGNLQNLPGNTAYVIDALVQVTDAGRFSGKYYIEEVKFQYGKQNGFVTETLAVTNILPDYAYQYKTDLYGDSGETNIESELDDDWEAS</sequence>
<organism evidence="1 2">
    <name type="scientific">Alicyclobacillus fastidiosus</name>
    <dbReference type="NCBI Taxonomy" id="392011"/>
    <lineage>
        <taxon>Bacteria</taxon>
        <taxon>Bacillati</taxon>
        <taxon>Bacillota</taxon>
        <taxon>Bacilli</taxon>
        <taxon>Bacillales</taxon>
        <taxon>Alicyclobacillaceae</taxon>
        <taxon>Alicyclobacillus</taxon>
    </lineage>
</organism>
<name>A0ABY6ZKW1_9BACL</name>
<evidence type="ECO:0000313" key="2">
    <source>
        <dbReference type="Proteomes" id="UP001164761"/>
    </source>
</evidence>
<keyword evidence="2" id="KW-1185">Reference proteome</keyword>
<reference evidence="1" key="1">
    <citation type="submission" date="2022-08" db="EMBL/GenBank/DDBJ databases">
        <title>Alicyclobacillus fastidiosus DSM 17978, complete genome.</title>
        <authorList>
            <person name="Wang Q."/>
            <person name="Cai R."/>
            <person name="Wang Z."/>
        </authorList>
    </citation>
    <scope>NUCLEOTIDE SEQUENCE</scope>
    <source>
        <strain evidence="1">DSM 17978</strain>
    </source>
</reference>
<protein>
    <submittedName>
        <fullName evidence="1">Uncharacterized protein</fullName>
    </submittedName>
</protein>